<evidence type="ECO:0000256" key="1">
    <source>
        <dbReference type="ARBA" id="ARBA00005381"/>
    </source>
</evidence>
<dbReference type="CDD" id="cd07302">
    <property type="entry name" value="CHD"/>
    <property type="match status" value="1"/>
</dbReference>
<dbReference type="InterPro" id="IPR001054">
    <property type="entry name" value="A/G_cyclase"/>
</dbReference>
<evidence type="ECO:0000259" key="2">
    <source>
        <dbReference type="PROSITE" id="PS50125"/>
    </source>
</evidence>
<evidence type="ECO:0000313" key="4">
    <source>
        <dbReference type="Proteomes" id="UP000176944"/>
    </source>
</evidence>
<dbReference type="SMART" id="SM00044">
    <property type="entry name" value="CYCc"/>
    <property type="match status" value="1"/>
</dbReference>
<reference evidence="4" key="1">
    <citation type="submission" date="2016-10" db="EMBL/GenBank/DDBJ databases">
        <title>Comparative genomics uncovers the prolific and rare metabolic potential of the cyanobacterial genus Moorea.</title>
        <authorList>
            <person name="Leao T."/>
            <person name="Castelao G."/>
            <person name="Korobeynikov A."/>
            <person name="Monroe E.A."/>
            <person name="Podell S."/>
            <person name="Glukhov E."/>
            <person name="Allen E."/>
            <person name="Gerwick W.H."/>
            <person name="Gerwick L."/>
        </authorList>
    </citation>
    <scope>NUCLEOTIDE SEQUENCE [LARGE SCALE GENOMIC DNA]</scope>
    <source>
        <strain evidence="4">JHB</strain>
    </source>
</reference>
<dbReference type="InterPro" id="IPR003018">
    <property type="entry name" value="GAF"/>
</dbReference>
<dbReference type="GO" id="GO:0035556">
    <property type="term" value="P:intracellular signal transduction"/>
    <property type="evidence" value="ECO:0007669"/>
    <property type="project" value="InterPro"/>
</dbReference>
<dbReference type="PANTHER" id="PTHR43081">
    <property type="entry name" value="ADENYLATE CYCLASE, TERMINAL-DIFFERENTIATION SPECIFIC-RELATED"/>
    <property type="match status" value="1"/>
</dbReference>
<dbReference type="InterPro" id="IPR029016">
    <property type="entry name" value="GAF-like_dom_sf"/>
</dbReference>
<comment type="similarity">
    <text evidence="1">Belongs to the adenylyl cyclase class-3 family.</text>
</comment>
<evidence type="ECO:0000313" key="3">
    <source>
        <dbReference type="EMBL" id="AOY83429.1"/>
    </source>
</evidence>
<dbReference type="InterPro" id="IPR029787">
    <property type="entry name" value="Nucleotide_cyclase"/>
</dbReference>
<dbReference type="GO" id="GO:0006171">
    <property type="term" value="P:cAMP biosynthetic process"/>
    <property type="evidence" value="ECO:0007669"/>
    <property type="project" value="TreeGrafter"/>
</dbReference>
<dbReference type="Proteomes" id="UP000176944">
    <property type="component" value="Chromosome"/>
</dbReference>
<dbReference type="EMBL" id="CP017708">
    <property type="protein sequence ID" value="AOY83429.1"/>
    <property type="molecule type" value="Genomic_DNA"/>
</dbReference>
<dbReference type="SUPFAM" id="SSF55781">
    <property type="entry name" value="GAF domain-like"/>
    <property type="match status" value="1"/>
</dbReference>
<feature type="domain" description="Guanylate cyclase" evidence="2">
    <location>
        <begin position="302"/>
        <end position="431"/>
    </location>
</feature>
<dbReference type="Pfam" id="PF13185">
    <property type="entry name" value="GAF_2"/>
    <property type="match status" value="1"/>
</dbReference>
<name>A0A1D9G708_MOOP1</name>
<protein>
    <submittedName>
        <fullName evidence="3">GAF domain-containing protein</fullName>
    </submittedName>
</protein>
<accession>A0A1D9G708</accession>
<sequence length="477" mass="52517">MASISLKKIISKPKALGVISQLIDAIDTAVQIEDIHGKLLLDNPRKISVLGDCNLANKYPVEARGQVIGWVKGDQKAIAIKELLNYLANQELEKKDLGSAILDQYREINLLYRVSERIPSCLELSAIAQLFLDEARRLIPGDCGSVLLINSETEQLDIISAFGKQYNPTDFFQLSNSNTKNGLGIGKAEIVNQVQDDPRFIASVKSINSLVCAPLKTQKGLLGVINFCSEKPVNYTAQDLKFLTILGAQAAGAIENALLHRNKLQEERIKSRLERYIPSQLVQAIIDAKGNISLTPAKKPITILFSDIRNFTTRCEELEAHKIVEYLNEYFTCMVDVIFSHEGTVNKFVGDMIVAMFGAPSKLEDNQGQAIAAAIAMQHQLKTMPTPWIRENFLTGIGISSGEVVVGNIGSPQHMDYTAIGDEVNIAARLQAMANGGQILVSGSVYEGTKHQYTYRELGQVSIKGKRQTVDVFELIN</sequence>
<proteinExistence type="inferred from homology"/>
<dbReference type="SMART" id="SM00065">
    <property type="entry name" value="GAF"/>
    <property type="match status" value="1"/>
</dbReference>
<organism evidence="3 4">
    <name type="scientific">Moorena producens (strain JHB)</name>
    <dbReference type="NCBI Taxonomy" id="1454205"/>
    <lineage>
        <taxon>Bacteria</taxon>
        <taxon>Bacillati</taxon>
        <taxon>Cyanobacteriota</taxon>
        <taxon>Cyanophyceae</taxon>
        <taxon>Coleofasciculales</taxon>
        <taxon>Coleofasciculaceae</taxon>
        <taxon>Moorena</taxon>
    </lineage>
</organism>
<dbReference type="PROSITE" id="PS50125">
    <property type="entry name" value="GUANYLATE_CYCLASE_2"/>
    <property type="match status" value="1"/>
</dbReference>
<dbReference type="Pfam" id="PF00211">
    <property type="entry name" value="Guanylate_cyc"/>
    <property type="match status" value="1"/>
</dbReference>
<gene>
    <name evidence="3" type="ORF">BJP36_29460</name>
</gene>
<dbReference type="GO" id="GO:0004016">
    <property type="term" value="F:adenylate cyclase activity"/>
    <property type="evidence" value="ECO:0007669"/>
    <property type="project" value="UniProtKB-ARBA"/>
</dbReference>
<dbReference type="Gene3D" id="3.30.450.40">
    <property type="match status" value="1"/>
</dbReference>
<dbReference type="InterPro" id="IPR050697">
    <property type="entry name" value="Adenylyl/Guanylyl_Cyclase_3/4"/>
</dbReference>
<dbReference type="PANTHER" id="PTHR43081:SF1">
    <property type="entry name" value="ADENYLATE CYCLASE, TERMINAL-DIFFERENTIATION SPECIFIC"/>
    <property type="match status" value="1"/>
</dbReference>
<dbReference type="Gene3D" id="3.30.70.1230">
    <property type="entry name" value="Nucleotide cyclase"/>
    <property type="match status" value="1"/>
</dbReference>
<dbReference type="AlphaFoldDB" id="A0A1D9G708"/>
<dbReference type="SUPFAM" id="SSF55073">
    <property type="entry name" value="Nucleotide cyclase"/>
    <property type="match status" value="1"/>
</dbReference>